<evidence type="ECO:0000313" key="1">
    <source>
        <dbReference type="EMBL" id="KAF4620297.1"/>
    </source>
</evidence>
<organism evidence="1 2">
    <name type="scientific">Agrocybe pediades</name>
    <dbReference type="NCBI Taxonomy" id="84607"/>
    <lineage>
        <taxon>Eukaryota</taxon>
        <taxon>Fungi</taxon>
        <taxon>Dikarya</taxon>
        <taxon>Basidiomycota</taxon>
        <taxon>Agaricomycotina</taxon>
        <taxon>Agaricomycetes</taxon>
        <taxon>Agaricomycetidae</taxon>
        <taxon>Agaricales</taxon>
        <taxon>Agaricineae</taxon>
        <taxon>Strophariaceae</taxon>
        <taxon>Agrocybe</taxon>
    </lineage>
</organism>
<proteinExistence type="predicted"/>
<dbReference type="AlphaFoldDB" id="A0A8H4QZC8"/>
<comment type="caution">
    <text evidence="1">The sequence shown here is derived from an EMBL/GenBank/DDBJ whole genome shotgun (WGS) entry which is preliminary data.</text>
</comment>
<protein>
    <submittedName>
        <fullName evidence="1">Uncharacterized protein</fullName>
    </submittedName>
</protein>
<dbReference type="Proteomes" id="UP000521872">
    <property type="component" value="Unassembled WGS sequence"/>
</dbReference>
<name>A0A8H4QZC8_9AGAR</name>
<evidence type="ECO:0000313" key="2">
    <source>
        <dbReference type="Proteomes" id="UP000521872"/>
    </source>
</evidence>
<gene>
    <name evidence="1" type="ORF">D9613_001264</name>
</gene>
<keyword evidence="2" id="KW-1185">Reference proteome</keyword>
<dbReference type="EMBL" id="JAACJL010000015">
    <property type="protein sequence ID" value="KAF4620297.1"/>
    <property type="molecule type" value="Genomic_DNA"/>
</dbReference>
<reference evidence="1 2" key="1">
    <citation type="submission" date="2019-12" db="EMBL/GenBank/DDBJ databases">
        <authorList>
            <person name="Floudas D."/>
            <person name="Bentzer J."/>
            <person name="Ahren D."/>
            <person name="Johansson T."/>
            <person name="Persson P."/>
            <person name="Tunlid A."/>
        </authorList>
    </citation>
    <scope>NUCLEOTIDE SEQUENCE [LARGE SCALE GENOMIC DNA]</scope>
    <source>
        <strain evidence="1 2">CBS 102.39</strain>
    </source>
</reference>
<sequence length="51" mass="5598">MWPLSDTSSSPLLLYHAITSSEPQLNMTSVVQKGASNDILNPSVCHYTYLS</sequence>
<accession>A0A8H4QZC8</accession>